<dbReference type="PANTHER" id="PTHR43585:SF2">
    <property type="entry name" value="ATP-GRASP ENZYME FSQD"/>
    <property type="match status" value="1"/>
</dbReference>
<proteinExistence type="predicted"/>
<dbReference type="Pfam" id="PF18603">
    <property type="entry name" value="LAL_C2"/>
    <property type="match status" value="1"/>
</dbReference>
<dbReference type="InterPro" id="IPR011761">
    <property type="entry name" value="ATP-grasp"/>
</dbReference>
<keyword evidence="3 4" id="KW-0067">ATP-binding</keyword>
<evidence type="ECO:0000256" key="1">
    <source>
        <dbReference type="ARBA" id="ARBA00022598"/>
    </source>
</evidence>
<sequence length="242" mass="27062">MRIYEYNFGGNTIIEEYISGDEFSVEAISLNSKHKILAITRKFINEKSLVEIGHVLPAELGKDEQDKIEKIVTKLLDHIGVKNGPTHTEVKRQGNNVYVIETHLRVGGDKIPLLLKNYSGIDLYNVYSEIISNEYDSVNELVNGDSNILIENRSTAIWFLHQDVEQPEIISSISGVEEATQLVGCVEVNIGKKVGDIIKPVGHSIDRIGYVIFDGHNENEALSRAKNAANLINVKYKSNNDE</sequence>
<dbReference type="GO" id="GO:0046872">
    <property type="term" value="F:metal ion binding"/>
    <property type="evidence" value="ECO:0007669"/>
    <property type="project" value="InterPro"/>
</dbReference>
<dbReference type="Proteomes" id="UP000028500">
    <property type="component" value="Unassembled WGS sequence"/>
</dbReference>
<keyword evidence="1" id="KW-0436">Ligase</keyword>
<feature type="domain" description="ATP-grasp" evidence="5">
    <location>
        <begin position="13"/>
        <end position="132"/>
    </location>
</feature>
<dbReference type="OrthoDB" id="24041at2"/>
<dbReference type="SUPFAM" id="SSF56059">
    <property type="entry name" value="Glutathione synthetase ATP-binding domain-like"/>
    <property type="match status" value="1"/>
</dbReference>
<gene>
    <name evidence="6" type="ORF">XBKQ1_1800002</name>
</gene>
<dbReference type="PANTHER" id="PTHR43585">
    <property type="entry name" value="FUMIPYRROLE BIOSYNTHESIS PROTEIN C"/>
    <property type="match status" value="1"/>
</dbReference>
<evidence type="ECO:0000256" key="4">
    <source>
        <dbReference type="PROSITE-ProRule" id="PRU00409"/>
    </source>
</evidence>
<dbReference type="Gene3D" id="3.30.470.20">
    <property type="entry name" value="ATP-grasp fold, B domain"/>
    <property type="match status" value="1"/>
</dbReference>
<evidence type="ECO:0000313" key="7">
    <source>
        <dbReference type="Proteomes" id="UP000028500"/>
    </source>
</evidence>
<dbReference type="AlphaFoldDB" id="A0A077PGW6"/>
<evidence type="ECO:0000256" key="2">
    <source>
        <dbReference type="ARBA" id="ARBA00022741"/>
    </source>
</evidence>
<reference evidence="6" key="1">
    <citation type="submission" date="2013-07" db="EMBL/GenBank/DDBJ databases">
        <title>Sub-species coevolution in mutualistic symbiosis.</title>
        <authorList>
            <person name="Murfin K."/>
            <person name="Klassen J."/>
            <person name="Lee M."/>
            <person name="Forst S."/>
            <person name="Stock P."/>
            <person name="Goodrich-Blair H."/>
        </authorList>
    </citation>
    <scope>NUCLEOTIDE SEQUENCE [LARGE SCALE GENOMIC DNA]</scope>
    <source>
        <strain evidence="6">Kraussei Quebec</strain>
    </source>
</reference>
<accession>A0A077PGW6</accession>
<protein>
    <recommendedName>
        <fullName evidence="5">ATP-grasp domain-containing protein</fullName>
    </recommendedName>
</protein>
<comment type="caution">
    <text evidence="6">The sequence shown here is derived from an EMBL/GenBank/DDBJ whole genome shotgun (WGS) entry which is preliminary data.</text>
</comment>
<dbReference type="RefSeq" id="WP_038246622.1">
    <property type="nucleotide sequence ID" value="NZ_CAWLZI010000169.1"/>
</dbReference>
<evidence type="ECO:0000256" key="3">
    <source>
        <dbReference type="ARBA" id="ARBA00022840"/>
    </source>
</evidence>
<evidence type="ECO:0000313" key="6">
    <source>
        <dbReference type="EMBL" id="CDH18999.1"/>
    </source>
</evidence>
<dbReference type="InterPro" id="IPR052032">
    <property type="entry name" value="ATP-dep_AA_Ligase"/>
</dbReference>
<dbReference type="GO" id="GO:0016874">
    <property type="term" value="F:ligase activity"/>
    <property type="evidence" value="ECO:0007669"/>
    <property type="project" value="UniProtKB-KW"/>
</dbReference>
<keyword evidence="2 4" id="KW-0547">Nucleotide-binding</keyword>
<dbReference type="HOGENOM" id="CLU_1146836_0_0_6"/>
<name>A0A077PGW6_XENBV</name>
<dbReference type="InterPro" id="IPR040570">
    <property type="entry name" value="LAL_C2"/>
</dbReference>
<dbReference type="EMBL" id="CBSY010000091">
    <property type="protein sequence ID" value="CDH18999.1"/>
    <property type="molecule type" value="Genomic_DNA"/>
</dbReference>
<dbReference type="PROSITE" id="PS50975">
    <property type="entry name" value="ATP_GRASP"/>
    <property type="match status" value="1"/>
</dbReference>
<keyword evidence="7" id="KW-1185">Reference proteome</keyword>
<organism evidence="6 7">
    <name type="scientific">Xenorhabdus bovienii str. kraussei Quebec</name>
    <dbReference type="NCBI Taxonomy" id="1398203"/>
    <lineage>
        <taxon>Bacteria</taxon>
        <taxon>Pseudomonadati</taxon>
        <taxon>Pseudomonadota</taxon>
        <taxon>Gammaproteobacteria</taxon>
        <taxon>Enterobacterales</taxon>
        <taxon>Morganellaceae</taxon>
        <taxon>Xenorhabdus</taxon>
    </lineage>
</organism>
<evidence type="ECO:0000259" key="5">
    <source>
        <dbReference type="PROSITE" id="PS50975"/>
    </source>
</evidence>
<dbReference type="Pfam" id="PF13535">
    <property type="entry name" value="ATP-grasp_4"/>
    <property type="match status" value="1"/>
</dbReference>
<dbReference type="GO" id="GO:0005524">
    <property type="term" value="F:ATP binding"/>
    <property type="evidence" value="ECO:0007669"/>
    <property type="project" value="UniProtKB-UniRule"/>
</dbReference>